<keyword evidence="4" id="KW-1185">Reference proteome</keyword>
<dbReference type="InterPro" id="IPR037516">
    <property type="entry name" value="Tripartite_DENN"/>
</dbReference>
<evidence type="ECO:0000256" key="1">
    <source>
        <dbReference type="SAM" id="Phobius"/>
    </source>
</evidence>
<dbReference type="InterPro" id="IPR043153">
    <property type="entry name" value="DENN_C"/>
</dbReference>
<keyword evidence="1" id="KW-0812">Transmembrane</keyword>
<keyword evidence="1" id="KW-1133">Transmembrane helix</keyword>
<evidence type="ECO:0000259" key="2">
    <source>
        <dbReference type="PROSITE" id="PS50211"/>
    </source>
</evidence>
<feature type="transmembrane region" description="Helical" evidence="1">
    <location>
        <begin position="150"/>
        <end position="171"/>
    </location>
</feature>
<evidence type="ECO:0000313" key="4">
    <source>
        <dbReference type="Proteomes" id="UP000023152"/>
    </source>
</evidence>
<dbReference type="PROSITE" id="PS50211">
    <property type="entry name" value="DENN"/>
    <property type="match status" value="1"/>
</dbReference>
<keyword evidence="1" id="KW-0472">Membrane</keyword>
<gene>
    <name evidence="3" type="ORF">RFI_28534</name>
</gene>
<organism evidence="3 4">
    <name type="scientific">Reticulomyxa filosa</name>
    <dbReference type="NCBI Taxonomy" id="46433"/>
    <lineage>
        <taxon>Eukaryota</taxon>
        <taxon>Sar</taxon>
        <taxon>Rhizaria</taxon>
        <taxon>Retaria</taxon>
        <taxon>Foraminifera</taxon>
        <taxon>Monothalamids</taxon>
        <taxon>Reticulomyxidae</taxon>
        <taxon>Reticulomyxa</taxon>
    </lineage>
</organism>
<dbReference type="Pfam" id="PF02141">
    <property type="entry name" value="DENN"/>
    <property type="match status" value="1"/>
</dbReference>
<dbReference type="GO" id="GO:0032483">
    <property type="term" value="P:regulation of Rab protein signal transduction"/>
    <property type="evidence" value="ECO:0007669"/>
    <property type="project" value="TreeGrafter"/>
</dbReference>
<dbReference type="PANTHER" id="PTHR12296">
    <property type="entry name" value="DENN DOMAIN-CONTAINING PROTEIN 4"/>
    <property type="match status" value="1"/>
</dbReference>
<sequence length="224" mass="25983">MKNVISSEFETVYIPKGLCVLSHYPFFNGFSVFLNHIYRVSCSPANSVPLEKYVSHFVHNVPLPLAGHPGVIYRLGLNNIKFCLSHEFDLPTLNFSLQILFRCLEIEDVITLFGLVLMERKIVLVSKHYHIITPVAEAIRALIYPFQWKYTCLVAFFFFFFLQNAMFRFFIPVLPEKLKAYLEAIVPFIVGMHRSFYDEVFLADDVMNIVSFSLVSLPTFFKTK</sequence>
<dbReference type="PANTHER" id="PTHR12296:SF21">
    <property type="entry name" value="DENN DOMAIN-CONTAINING PROTEIN 3"/>
    <property type="match status" value="1"/>
</dbReference>
<accession>X6M5F3</accession>
<dbReference type="EMBL" id="ASPP01024628">
    <property type="protein sequence ID" value="ETO08851.1"/>
    <property type="molecule type" value="Genomic_DNA"/>
</dbReference>
<evidence type="ECO:0000313" key="3">
    <source>
        <dbReference type="EMBL" id="ETO08851.1"/>
    </source>
</evidence>
<dbReference type="Gene3D" id="3.40.50.11500">
    <property type="match status" value="1"/>
</dbReference>
<reference evidence="3 4" key="1">
    <citation type="journal article" date="2013" name="Curr. Biol.">
        <title>The Genome of the Foraminiferan Reticulomyxa filosa.</title>
        <authorList>
            <person name="Glockner G."/>
            <person name="Hulsmann N."/>
            <person name="Schleicher M."/>
            <person name="Noegel A.A."/>
            <person name="Eichinger L."/>
            <person name="Gallinger C."/>
            <person name="Pawlowski J."/>
            <person name="Sierra R."/>
            <person name="Euteneuer U."/>
            <person name="Pillet L."/>
            <person name="Moustafa A."/>
            <person name="Platzer M."/>
            <person name="Groth M."/>
            <person name="Szafranski K."/>
            <person name="Schliwa M."/>
        </authorList>
    </citation>
    <scope>NUCLEOTIDE SEQUENCE [LARGE SCALE GENOMIC DNA]</scope>
</reference>
<dbReference type="SMART" id="SM00799">
    <property type="entry name" value="DENN"/>
    <property type="match status" value="1"/>
</dbReference>
<dbReference type="Proteomes" id="UP000023152">
    <property type="component" value="Unassembled WGS sequence"/>
</dbReference>
<proteinExistence type="predicted"/>
<dbReference type="GO" id="GO:0031410">
    <property type="term" value="C:cytoplasmic vesicle"/>
    <property type="evidence" value="ECO:0007669"/>
    <property type="project" value="TreeGrafter"/>
</dbReference>
<dbReference type="InterPro" id="IPR051696">
    <property type="entry name" value="DENN_Domain_GEFs"/>
</dbReference>
<dbReference type="InterPro" id="IPR001194">
    <property type="entry name" value="cDENN_dom"/>
</dbReference>
<feature type="domain" description="UDENN" evidence="2">
    <location>
        <begin position="1"/>
        <end position="224"/>
    </location>
</feature>
<dbReference type="OrthoDB" id="6019893at2759"/>
<comment type="caution">
    <text evidence="3">The sequence shown here is derived from an EMBL/GenBank/DDBJ whole genome shotgun (WGS) entry which is preliminary data.</text>
</comment>
<dbReference type="AlphaFoldDB" id="X6M5F3"/>
<protein>
    <recommendedName>
        <fullName evidence="2">UDENN domain-containing protein</fullName>
    </recommendedName>
</protein>
<name>X6M5F3_RETFI</name>